<dbReference type="GO" id="GO:0016787">
    <property type="term" value="F:hydrolase activity"/>
    <property type="evidence" value="ECO:0007669"/>
    <property type="project" value="UniProtKB-KW"/>
</dbReference>
<keyword evidence="4" id="KW-1185">Reference proteome</keyword>
<evidence type="ECO:0000313" key="3">
    <source>
        <dbReference type="EMBL" id="MCC2188805.1"/>
    </source>
</evidence>
<dbReference type="AlphaFoldDB" id="A0AAE3J5M0"/>
<comment type="caution">
    <text evidence="3">The sequence shown here is derived from an EMBL/GenBank/DDBJ whole genome shotgun (WGS) entry which is preliminary data.</text>
</comment>
<dbReference type="PANTHER" id="PTHR48081:SF8">
    <property type="entry name" value="ALPHA_BETA HYDROLASE FOLD-3 DOMAIN-CONTAINING PROTEIN-RELATED"/>
    <property type="match status" value="1"/>
</dbReference>
<dbReference type="EMBL" id="JAJEPR010000003">
    <property type="protein sequence ID" value="MCC2188805.1"/>
    <property type="molecule type" value="Genomic_DNA"/>
</dbReference>
<evidence type="ECO:0000256" key="1">
    <source>
        <dbReference type="ARBA" id="ARBA00022801"/>
    </source>
</evidence>
<evidence type="ECO:0000259" key="2">
    <source>
        <dbReference type="Pfam" id="PF07859"/>
    </source>
</evidence>
<evidence type="ECO:0000313" key="4">
    <source>
        <dbReference type="Proteomes" id="UP001197875"/>
    </source>
</evidence>
<gene>
    <name evidence="3" type="ORF">LKD71_03030</name>
</gene>
<keyword evidence="1 3" id="KW-0378">Hydrolase</keyword>
<feature type="domain" description="Alpha/beta hydrolase fold-3" evidence="2">
    <location>
        <begin position="73"/>
        <end position="283"/>
    </location>
</feature>
<proteinExistence type="predicted"/>
<dbReference type="Pfam" id="PF07859">
    <property type="entry name" value="Abhydrolase_3"/>
    <property type="match status" value="1"/>
</dbReference>
<dbReference type="SUPFAM" id="SSF53474">
    <property type="entry name" value="alpha/beta-Hydrolases"/>
    <property type="match status" value="1"/>
</dbReference>
<dbReference type="PANTHER" id="PTHR48081">
    <property type="entry name" value="AB HYDROLASE SUPERFAMILY PROTEIN C4A8.06C"/>
    <property type="match status" value="1"/>
</dbReference>
<dbReference type="InterPro" id="IPR013094">
    <property type="entry name" value="AB_hydrolase_3"/>
</dbReference>
<name>A0AAE3J5M0_9FIRM</name>
<accession>A0AAE3J5M0</accession>
<dbReference type="Proteomes" id="UP001197875">
    <property type="component" value="Unassembled WGS sequence"/>
</dbReference>
<dbReference type="InterPro" id="IPR029058">
    <property type="entry name" value="AB_hydrolase_fold"/>
</dbReference>
<protein>
    <submittedName>
        <fullName evidence="3">Alpha/beta hydrolase</fullName>
    </submittedName>
</protein>
<organism evidence="3 4">
    <name type="scientific">Fusicatenibacter faecihominis</name>
    <dbReference type="NCBI Taxonomy" id="2881276"/>
    <lineage>
        <taxon>Bacteria</taxon>
        <taxon>Bacillati</taxon>
        <taxon>Bacillota</taxon>
        <taxon>Clostridia</taxon>
        <taxon>Lachnospirales</taxon>
        <taxon>Lachnospiraceae</taxon>
        <taxon>Fusicatenibacter</taxon>
    </lineage>
</organism>
<dbReference type="InterPro" id="IPR050300">
    <property type="entry name" value="GDXG_lipolytic_enzyme"/>
</dbReference>
<reference evidence="3 4" key="1">
    <citation type="submission" date="2021-10" db="EMBL/GenBank/DDBJ databases">
        <title>Anaerobic single-cell dispensing facilitates the cultivation of human gut bacteria.</title>
        <authorList>
            <person name="Afrizal A."/>
        </authorList>
    </citation>
    <scope>NUCLEOTIDE SEQUENCE [LARGE SCALE GENOMIC DNA]</scope>
    <source>
        <strain evidence="3 4">CLA-AA-H277</strain>
    </source>
</reference>
<dbReference type="Gene3D" id="3.40.50.1820">
    <property type="entry name" value="alpha/beta hydrolase"/>
    <property type="match status" value="1"/>
</dbReference>
<sequence length="307" mass="34761">MHAILHALSYGNIEVESSRRLVDIKKLDAIRIFLKKLDEKVYNGDYEVPIRLYFPSEEAMKKGMEEQQEYPVLLFFHGGGWVTESVDTYNRVCARMAQSTGQIVVSVEYRLAPEYRFPTALLDCYAAAEALYGGKLSLKTSPKKITVMGDSAGGNLAAAVSIMARNRGDFTVKRQILIYPALNNCYTEASSYLSVKENGTDYLLTAVKMEDYLKLYESSPKDRENPYFAPLLEKDLSNLPDTLILTAEFDPLRDEGEDFGRKLKEAGNQVEVHRIKDALHGFFALGIQFLHVRESFTYMNAFLQKEA</sequence>